<dbReference type="OrthoDB" id="5392220at2"/>
<dbReference type="EMBL" id="LSFI01000051">
    <property type="protein sequence ID" value="OAG26911.1"/>
    <property type="molecule type" value="Genomic_DNA"/>
</dbReference>
<keyword evidence="3" id="KW-1185">Reference proteome</keyword>
<protein>
    <recommendedName>
        <fullName evidence="1">Tll0287-like domain-containing protein</fullName>
    </recommendedName>
</protein>
<reference evidence="2 3" key="1">
    <citation type="submission" date="2016-02" db="EMBL/GenBank/DDBJ databases">
        <title>Draft genome sequence of Thermodesulfatator sp. S606.</title>
        <authorList>
            <person name="Lai Q."/>
            <person name="Cao J."/>
            <person name="Dupont S."/>
            <person name="Shao Z."/>
            <person name="Jebbar M."/>
            <person name="Alain K."/>
        </authorList>
    </citation>
    <scope>NUCLEOTIDE SEQUENCE [LARGE SCALE GENOMIC DNA]</scope>
    <source>
        <strain evidence="2 3">S606</strain>
    </source>
</reference>
<dbReference type="RefSeq" id="WP_068543453.1">
    <property type="nucleotide sequence ID" value="NZ_LSFI01000051.1"/>
</dbReference>
<dbReference type="Gene3D" id="3.30.450.290">
    <property type="match status" value="1"/>
</dbReference>
<evidence type="ECO:0000259" key="1">
    <source>
        <dbReference type="Pfam" id="PF11845"/>
    </source>
</evidence>
<sequence>MKKLSSIILVILLLQINFSWAQNLVVSHEITFWLKYRYLKLEKETLKTLIESKGFEGARLFFHELNRWLTFDIREYLHDWNTKVHLVSINYRNPSHYADKISQKILISYQENLEKKQKIKPVLIVQKNKDKTIYRYLIPIYVKKDCLKCHGNNYEIPFSYQVKIKNLYPNDKAINLKQGDIIAALSIEIPADTIDYLLSAQNYSQ</sequence>
<proteinExistence type="predicted"/>
<dbReference type="Pfam" id="PF11845">
    <property type="entry name" value="Tll0287-like"/>
    <property type="match status" value="1"/>
</dbReference>
<dbReference type="Proteomes" id="UP000076964">
    <property type="component" value="Unassembled WGS sequence"/>
</dbReference>
<dbReference type="AlphaFoldDB" id="A0A177E5Z4"/>
<evidence type="ECO:0000313" key="3">
    <source>
        <dbReference type="Proteomes" id="UP000076964"/>
    </source>
</evidence>
<gene>
    <name evidence="2" type="ORF">TH606_09805</name>
</gene>
<evidence type="ECO:0000313" key="2">
    <source>
        <dbReference type="EMBL" id="OAG26911.1"/>
    </source>
</evidence>
<name>A0A177E5Z4_9BACT</name>
<dbReference type="InterPro" id="IPR021796">
    <property type="entry name" value="Tll0287-like_dom"/>
</dbReference>
<dbReference type="STRING" id="1795632.TH606_09805"/>
<feature type="domain" description="Tll0287-like" evidence="1">
    <location>
        <begin position="78"/>
        <end position="190"/>
    </location>
</feature>
<comment type="caution">
    <text evidence="2">The sequence shown here is derived from an EMBL/GenBank/DDBJ whole genome shotgun (WGS) entry which is preliminary data.</text>
</comment>
<organism evidence="2 3">
    <name type="scientific">Thermodesulfatator autotrophicus</name>
    <dbReference type="NCBI Taxonomy" id="1795632"/>
    <lineage>
        <taxon>Bacteria</taxon>
        <taxon>Pseudomonadati</taxon>
        <taxon>Thermodesulfobacteriota</taxon>
        <taxon>Thermodesulfobacteria</taxon>
        <taxon>Thermodesulfobacteriales</taxon>
        <taxon>Thermodesulfatatoraceae</taxon>
        <taxon>Thermodesulfatator</taxon>
    </lineage>
</organism>
<accession>A0A177E5Z4</accession>